<sequence length="94" mass="10478">IFFHPLKRFPGPISCVASCLPWAMASFSGNLPDAIAALHSQYGPVVRIAPDELSFIDSSAWKDMMGAHKQRPTMQKDSKCYDLLSHPCKICRQN</sequence>
<dbReference type="Proteomes" id="UP000054321">
    <property type="component" value="Unassembled WGS sequence"/>
</dbReference>
<dbReference type="InParanoid" id="A0A0C3H5Q6"/>
<dbReference type="InterPro" id="IPR036396">
    <property type="entry name" value="Cyt_P450_sf"/>
</dbReference>
<protein>
    <submittedName>
        <fullName evidence="1">Uncharacterized protein</fullName>
    </submittedName>
</protein>
<keyword evidence="2" id="KW-1185">Reference proteome</keyword>
<dbReference type="EMBL" id="KN832880">
    <property type="protein sequence ID" value="KIM98614.1"/>
    <property type="molecule type" value="Genomic_DNA"/>
</dbReference>
<dbReference type="OrthoDB" id="3945418at2759"/>
<gene>
    <name evidence="1" type="ORF">OIDMADRAFT_128493</name>
</gene>
<feature type="non-terminal residue" evidence="1">
    <location>
        <position position="1"/>
    </location>
</feature>
<organism evidence="1 2">
    <name type="scientific">Oidiodendron maius (strain Zn)</name>
    <dbReference type="NCBI Taxonomy" id="913774"/>
    <lineage>
        <taxon>Eukaryota</taxon>
        <taxon>Fungi</taxon>
        <taxon>Dikarya</taxon>
        <taxon>Ascomycota</taxon>
        <taxon>Pezizomycotina</taxon>
        <taxon>Leotiomycetes</taxon>
        <taxon>Leotiomycetes incertae sedis</taxon>
        <taxon>Myxotrichaceae</taxon>
        <taxon>Oidiodendron</taxon>
    </lineage>
</organism>
<reference evidence="2" key="2">
    <citation type="submission" date="2015-01" db="EMBL/GenBank/DDBJ databases">
        <title>Evolutionary Origins and Diversification of the Mycorrhizal Mutualists.</title>
        <authorList>
            <consortium name="DOE Joint Genome Institute"/>
            <consortium name="Mycorrhizal Genomics Consortium"/>
            <person name="Kohler A."/>
            <person name="Kuo A."/>
            <person name="Nagy L.G."/>
            <person name="Floudas D."/>
            <person name="Copeland A."/>
            <person name="Barry K.W."/>
            <person name="Cichocki N."/>
            <person name="Veneault-Fourrey C."/>
            <person name="LaButti K."/>
            <person name="Lindquist E.A."/>
            <person name="Lipzen A."/>
            <person name="Lundell T."/>
            <person name="Morin E."/>
            <person name="Murat C."/>
            <person name="Riley R."/>
            <person name="Ohm R."/>
            <person name="Sun H."/>
            <person name="Tunlid A."/>
            <person name="Henrissat B."/>
            <person name="Grigoriev I.V."/>
            <person name="Hibbett D.S."/>
            <person name="Martin F."/>
        </authorList>
    </citation>
    <scope>NUCLEOTIDE SEQUENCE [LARGE SCALE GENOMIC DNA]</scope>
    <source>
        <strain evidence="2">Zn</strain>
    </source>
</reference>
<dbReference type="GO" id="GO:0005506">
    <property type="term" value="F:iron ion binding"/>
    <property type="evidence" value="ECO:0007669"/>
    <property type="project" value="InterPro"/>
</dbReference>
<proteinExistence type="predicted"/>
<dbReference type="SUPFAM" id="SSF48264">
    <property type="entry name" value="Cytochrome P450"/>
    <property type="match status" value="1"/>
</dbReference>
<dbReference type="GO" id="GO:0016705">
    <property type="term" value="F:oxidoreductase activity, acting on paired donors, with incorporation or reduction of molecular oxygen"/>
    <property type="evidence" value="ECO:0007669"/>
    <property type="project" value="InterPro"/>
</dbReference>
<name>A0A0C3H5Q6_OIDMZ</name>
<evidence type="ECO:0000313" key="2">
    <source>
        <dbReference type="Proteomes" id="UP000054321"/>
    </source>
</evidence>
<dbReference type="Gene3D" id="1.10.630.10">
    <property type="entry name" value="Cytochrome P450"/>
    <property type="match status" value="1"/>
</dbReference>
<dbReference type="GO" id="GO:0020037">
    <property type="term" value="F:heme binding"/>
    <property type="evidence" value="ECO:0007669"/>
    <property type="project" value="InterPro"/>
</dbReference>
<evidence type="ECO:0000313" key="1">
    <source>
        <dbReference type="EMBL" id="KIM98614.1"/>
    </source>
</evidence>
<accession>A0A0C3H5Q6</accession>
<reference evidence="1 2" key="1">
    <citation type="submission" date="2014-04" db="EMBL/GenBank/DDBJ databases">
        <authorList>
            <consortium name="DOE Joint Genome Institute"/>
            <person name="Kuo A."/>
            <person name="Martino E."/>
            <person name="Perotto S."/>
            <person name="Kohler A."/>
            <person name="Nagy L.G."/>
            <person name="Floudas D."/>
            <person name="Copeland A."/>
            <person name="Barry K.W."/>
            <person name="Cichocki N."/>
            <person name="Veneault-Fourrey C."/>
            <person name="LaButti K."/>
            <person name="Lindquist E.A."/>
            <person name="Lipzen A."/>
            <person name="Lundell T."/>
            <person name="Morin E."/>
            <person name="Murat C."/>
            <person name="Sun H."/>
            <person name="Tunlid A."/>
            <person name="Henrissat B."/>
            <person name="Grigoriev I.V."/>
            <person name="Hibbett D.S."/>
            <person name="Martin F."/>
            <person name="Nordberg H.P."/>
            <person name="Cantor M.N."/>
            <person name="Hua S.X."/>
        </authorList>
    </citation>
    <scope>NUCLEOTIDE SEQUENCE [LARGE SCALE GENOMIC DNA]</scope>
    <source>
        <strain evidence="1 2">Zn</strain>
    </source>
</reference>
<dbReference type="AlphaFoldDB" id="A0A0C3H5Q6"/>
<dbReference type="GO" id="GO:0004497">
    <property type="term" value="F:monooxygenase activity"/>
    <property type="evidence" value="ECO:0007669"/>
    <property type="project" value="InterPro"/>
</dbReference>
<dbReference type="HOGENOM" id="CLU_2391963_0_0_1"/>